<dbReference type="InterPro" id="IPR007621">
    <property type="entry name" value="TPM_dom"/>
</dbReference>
<dbReference type="PANTHER" id="PTHR30373">
    <property type="entry name" value="UPF0603 PROTEIN YGCG"/>
    <property type="match status" value="1"/>
</dbReference>
<feature type="transmembrane region" description="Helical" evidence="1">
    <location>
        <begin position="229"/>
        <end position="253"/>
    </location>
</feature>
<reference evidence="3 4" key="1">
    <citation type="journal article" date="2013" name="Genome Announc.">
        <title>Draft Genome Sequence of Desulfotignum phosphitoxidans DSM 13687 Strain FiPS-3.</title>
        <authorList>
            <person name="Poehlein A."/>
            <person name="Daniel R."/>
            <person name="Simeonova D.D."/>
        </authorList>
    </citation>
    <scope>NUCLEOTIDE SEQUENCE [LARGE SCALE GENOMIC DNA]</scope>
    <source>
        <strain evidence="3 4">DSM 13687</strain>
    </source>
</reference>
<organism evidence="3 4">
    <name type="scientific">Desulfotignum phosphitoxidans DSM 13687</name>
    <dbReference type="NCBI Taxonomy" id="1286635"/>
    <lineage>
        <taxon>Bacteria</taxon>
        <taxon>Pseudomonadati</taxon>
        <taxon>Thermodesulfobacteriota</taxon>
        <taxon>Desulfobacteria</taxon>
        <taxon>Desulfobacterales</taxon>
        <taxon>Desulfobacteraceae</taxon>
        <taxon>Desulfotignum</taxon>
    </lineage>
</organism>
<dbReference type="PANTHER" id="PTHR30373:SF2">
    <property type="entry name" value="UPF0603 PROTEIN YGCG"/>
    <property type="match status" value="1"/>
</dbReference>
<dbReference type="Gene3D" id="3.10.310.50">
    <property type="match status" value="1"/>
</dbReference>
<name>S0FZX2_9BACT</name>
<dbReference type="AlphaFoldDB" id="S0FZX2"/>
<feature type="transmembrane region" description="Helical" evidence="1">
    <location>
        <begin position="206"/>
        <end position="223"/>
    </location>
</feature>
<gene>
    <name evidence="3" type="ORF">Dpo_7c02050</name>
</gene>
<feature type="domain" description="TPM" evidence="2">
    <location>
        <begin position="37"/>
        <end position="160"/>
    </location>
</feature>
<dbReference type="Pfam" id="PF04536">
    <property type="entry name" value="TPM_phosphatase"/>
    <property type="match status" value="1"/>
</dbReference>
<feature type="transmembrane region" description="Helical" evidence="1">
    <location>
        <begin position="182"/>
        <end position="199"/>
    </location>
</feature>
<dbReference type="EMBL" id="APJX01000007">
    <property type="protein sequence ID" value="EMS78729.1"/>
    <property type="molecule type" value="Genomic_DNA"/>
</dbReference>
<sequence>MERIMRKRYHIWLTGFLVFFFAVQAFALEVPKLKARVNDYANILSAATKNQLETVLSDLEQTDSTQIAVLTIPSLKGENIEEYAIQVAETWKIGQENLDNGAILIISKNDRKLRIEVGYGLEGTLTDLMAGRIIQNIIVPRFKTGNFDQGVMDGVQAMTQVVRGEFKAAENSRRPESGSARGQSGIFGLIVFFVLINMLGRIRRPLGALSGGLFFPILGAMFFNFGFLWLLLLIPIGAVGGLAMSFLGSPLSFNSSSTQSRHGGGFWLGGGGVGRGGFGGGGFGGFSGGGGGFGGGGASGGW</sequence>
<keyword evidence="1" id="KW-0812">Transmembrane</keyword>
<evidence type="ECO:0000313" key="3">
    <source>
        <dbReference type="EMBL" id="EMS78729.1"/>
    </source>
</evidence>
<accession>S0FZX2</accession>
<dbReference type="Proteomes" id="UP000014216">
    <property type="component" value="Unassembled WGS sequence"/>
</dbReference>
<evidence type="ECO:0000259" key="2">
    <source>
        <dbReference type="Pfam" id="PF04536"/>
    </source>
</evidence>
<dbReference type="PATRIC" id="fig|1286635.3.peg.3376"/>
<evidence type="ECO:0000256" key="1">
    <source>
        <dbReference type="SAM" id="Phobius"/>
    </source>
</evidence>
<comment type="caution">
    <text evidence="3">The sequence shown here is derived from an EMBL/GenBank/DDBJ whole genome shotgun (WGS) entry which is preliminary data.</text>
</comment>
<keyword evidence="1" id="KW-1133">Transmembrane helix</keyword>
<keyword evidence="4" id="KW-1185">Reference proteome</keyword>
<keyword evidence="1" id="KW-0472">Membrane</keyword>
<protein>
    <recommendedName>
        <fullName evidence="2">TPM domain-containing protein</fullName>
    </recommendedName>
</protein>
<evidence type="ECO:0000313" key="4">
    <source>
        <dbReference type="Proteomes" id="UP000014216"/>
    </source>
</evidence>
<proteinExistence type="predicted"/>